<sequence length="279" mass="30610">MSRSTDDGEHEGWILYLFADGAGGGGFDRGRMPVLYTPDGEPRDYGLGEPRELRDFDEVVAWQMACVEEGTDRIHWRGPRWTRVEPAENENLAARCARLDKFADPSAEVEDAVYADWYAHIRPAVAVSPVRQAAAEVAAAQAKLTDAVRQARIDGASWADIGTATGMTRQSAHERWSKLVADIPSPQHSRSGWPVEIGPGQPQPCGRPAAYRVEGYSARDGQLHGSLDAIVYACAEHHDAARSDWLEGLAPHSSSRSDSDIEMACGYSVDYRKMSSPKQ</sequence>
<proteinExistence type="predicted"/>
<comment type="caution">
    <text evidence="1">The sequence shown here is derived from an EMBL/GenBank/DDBJ whole genome shotgun (WGS) entry which is preliminary data.</text>
</comment>
<gene>
    <name evidence="1" type="ORF">DFR70_13317</name>
</gene>
<accession>A0A318JQD6</accession>
<dbReference type="Proteomes" id="UP000247569">
    <property type="component" value="Unassembled WGS sequence"/>
</dbReference>
<evidence type="ECO:0000313" key="2">
    <source>
        <dbReference type="Proteomes" id="UP000247569"/>
    </source>
</evidence>
<keyword evidence="2" id="KW-1185">Reference proteome</keyword>
<dbReference type="EMBL" id="QJKF01000033">
    <property type="protein sequence ID" value="PXX52285.1"/>
    <property type="molecule type" value="Genomic_DNA"/>
</dbReference>
<protein>
    <submittedName>
        <fullName evidence="1">Uncharacterized protein</fullName>
    </submittedName>
</protein>
<reference evidence="1 2" key="1">
    <citation type="submission" date="2018-05" db="EMBL/GenBank/DDBJ databases">
        <title>Genomic Encyclopedia of Type Strains, Phase IV (KMG-IV): sequencing the most valuable type-strain genomes for metagenomic binning, comparative biology and taxonomic classification.</title>
        <authorList>
            <person name="Goeker M."/>
        </authorList>
    </citation>
    <scope>NUCLEOTIDE SEQUENCE [LARGE SCALE GENOMIC DNA]</scope>
    <source>
        <strain evidence="1 2">DSM 44704</strain>
    </source>
</reference>
<dbReference type="OrthoDB" id="9812570at2"/>
<dbReference type="RefSeq" id="WP_051187686.1">
    <property type="nucleotide sequence ID" value="NZ_QJKF01000033.1"/>
</dbReference>
<name>A0A318JQD6_9NOCA</name>
<evidence type="ECO:0000313" key="1">
    <source>
        <dbReference type="EMBL" id="PXX52285.1"/>
    </source>
</evidence>
<organism evidence="1 2">
    <name type="scientific">Nocardia tenerifensis</name>
    <dbReference type="NCBI Taxonomy" id="228006"/>
    <lineage>
        <taxon>Bacteria</taxon>
        <taxon>Bacillati</taxon>
        <taxon>Actinomycetota</taxon>
        <taxon>Actinomycetes</taxon>
        <taxon>Mycobacteriales</taxon>
        <taxon>Nocardiaceae</taxon>
        <taxon>Nocardia</taxon>
    </lineage>
</organism>
<dbReference type="AlphaFoldDB" id="A0A318JQD6"/>